<organism evidence="3 4">
    <name type="scientific">Aldrovandia affinis</name>
    <dbReference type="NCBI Taxonomy" id="143900"/>
    <lineage>
        <taxon>Eukaryota</taxon>
        <taxon>Metazoa</taxon>
        <taxon>Chordata</taxon>
        <taxon>Craniata</taxon>
        <taxon>Vertebrata</taxon>
        <taxon>Euteleostomi</taxon>
        <taxon>Actinopterygii</taxon>
        <taxon>Neopterygii</taxon>
        <taxon>Teleostei</taxon>
        <taxon>Notacanthiformes</taxon>
        <taxon>Halosauridae</taxon>
        <taxon>Aldrovandia</taxon>
    </lineage>
</organism>
<accession>A0AAD7RWT1</accession>
<evidence type="ECO:0000256" key="1">
    <source>
        <dbReference type="SAM" id="MobiDB-lite"/>
    </source>
</evidence>
<evidence type="ECO:0000313" key="3">
    <source>
        <dbReference type="EMBL" id="KAJ8391824.1"/>
    </source>
</evidence>
<dbReference type="PANTHER" id="PTHR35440:SF1">
    <property type="entry name" value="TESTIS-EXPRESSED PROTEIN 36"/>
    <property type="match status" value="1"/>
</dbReference>
<name>A0AAD7RWT1_9TELE</name>
<dbReference type="InterPro" id="IPR029369">
    <property type="entry name" value="HDNR"/>
</dbReference>
<dbReference type="EMBL" id="JAINUG010000153">
    <property type="protein sequence ID" value="KAJ8391824.1"/>
    <property type="molecule type" value="Genomic_DNA"/>
</dbReference>
<evidence type="ECO:0000259" key="2">
    <source>
        <dbReference type="Pfam" id="PF15115"/>
    </source>
</evidence>
<feature type="domain" description="Domain of unknown function with conserved HDNR motif" evidence="2">
    <location>
        <begin position="8"/>
        <end position="112"/>
    </location>
</feature>
<feature type="compositionally biased region" description="Basic and acidic residues" evidence="1">
    <location>
        <begin position="76"/>
        <end position="86"/>
    </location>
</feature>
<sequence>MENDKWETGCRDYPFSAHDNRATLQSSIEGFDHGLGRKKFQGDVSQHSSHFRLRHDGTTGTAGEHAEGFSAYQADYRGRQETESPRSKRFPRNHLERSRMAAVALEDAGFMWFGRHDSNHRTPLHVLAATNSSCLRSPAGQTPSTALNAVNKA</sequence>
<proteinExistence type="predicted"/>
<comment type="caution">
    <text evidence="3">The sequence shown here is derived from an EMBL/GenBank/DDBJ whole genome shotgun (WGS) entry which is preliminary data.</text>
</comment>
<dbReference type="AlphaFoldDB" id="A0AAD7RWT1"/>
<reference evidence="3" key="1">
    <citation type="journal article" date="2023" name="Science">
        <title>Genome structures resolve the early diversification of teleost fishes.</title>
        <authorList>
            <person name="Parey E."/>
            <person name="Louis A."/>
            <person name="Montfort J."/>
            <person name="Bouchez O."/>
            <person name="Roques C."/>
            <person name="Iampietro C."/>
            <person name="Lluch J."/>
            <person name="Castinel A."/>
            <person name="Donnadieu C."/>
            <person name="Desvignes T."/>
            <person name="Floi Bucao C."/>
            <person name="Jouanno E."/>
            <person name="Wen M."/>
            <person name="Mejri S."/>
            <person name="Dirks R."/>
            <person name="Jansen H."/>
            <person name="Henkel C."/>
            <person name="Chen W.J."/>
            <person name="Zahm M."/>
            <person name="Cabau C."/>
            <person name="Klopp C."/>
            <person name="Thompson A.W."/>
            <person name="Robinson-Rechavi M."/>
            <person name="Braasch I."/>
            <person name="Lecointre G."/>
            <person name="Bobe J."/>
            <person name="Postlethwait J.H."/>
            <person name="Berthelot C."/>
            <person name="Roest Crollius H."/>
            <person name="Guiguen Y."/>
        </authorList>
    </citation>
    <scope>NUCLEOTIDE SEQUENCE</scope>
    <source>
        <strain evidence="3">NC1722</strain>
    </source>
</reference>
<feature type="region of interest" description="Disordered" evidence="1">
    <location>
        <begin position="47"/>
        <end position="96"/>
    </location>
</feature>
<evidence type="ECO:0000313" key="4">
    <source>
        <dbReference type="Proteomes" id="UP001221898"/>
    </source>
</evidence>
<protein>
    <recommendedName>
        <fullName evidence="2">Domain of unknown function with conserved HDNR motif domain-containing protein</fullName>
    </recommendedName>
</protein>
<dbReference type="Pfam" id="PF15115">
    <property type="entry name" value="HDNR"/>
    <property type="match status" value="1"/>
</dbReference>
<gene>
    <name evidence="3" type="ORF">AAFF_G00085960</name>
</gene>
<dbReference type="PANTHER" id="PTHR35440">
    <property type="entry name" value="TESTIS-EXPRESSED PROTEIN 36"/>
    <property type="match status" value="1"/>
</dbReference>
<keyword evidence="4" id="KW-1185">Reference proteome</keyword>
<dbReference type="Proteomes" id="UP001221898">
    <property type="component" value="Unassembled WGS sequence"/>
</dbReference>